<dbReference type="GO" id="GO:0046556">
    <property type="term" value="F:alpha-L-arabinofuranosidase activity"/>
    <property type="evidence" value="ECO:0007669"/>
    <property type="project" value="UniProtKB-EC"/>
</dbReference>
<protein>
    <recommendedName>
        <fullName evidence="4">non-reducing end alpha-L-arabinofuranosidase</fullName>
        <ecNumber evidence="4">3.2.1.55</ecNumber>
    </recommendedName>
</protein>
<comment type="subunit">
    <text evidence="3">Homohexamer; trimer of dimers.</text>
</comment>
<dbReference type="InterPro" id="IPR017853">
    <property type="entry name" value="GH"/>
</dbReference>
<dbReference type="EC" id="3.2.1.55" evidence="4"/>
<dbReference type="PANTHER" id="PTHR43576:SF3">
    <property type="entry name" value="ALPHA-L-ARABINOFURANOSIDASE C"/>
    <property type="match status" value="1"/>
</dbReference>
<dbReference type="KEGG" id="rei:IE4771_PC00143"/>
<evidence type="ECO:0000313" key="9">
    <source>
        <dbReference type="EMBL" id="AIC30268.1"/>
    </source>
</evidence>
<geneLocation type="plasmid" evidence="9 10">
    <name>pRetIE4771c</name>
</geneLocation>
<dbReference type="HOGENOM" id="CLU_017810_1_1_5"/>
<evidence type="ECO:0000256" key="4">
    <source>
        <dbReference type="ARBA" id="ARBA00012670"/>
    </source>
</evidence>
<dbReference type="AlphaFoldDB" id="A0A060I5B4"/>
<dbReference type="GO" id="GO:0046373">
    <property type="term" value="P:L-arabinose metabolic process"/>
    <property type="evidence" value="ECO:0007669"/>
    <property type="project" value="InterPro"/>
</dbReference>
<keyword evidence="5 9" id="KW-0378">Hydrolase</keyword>
<evidence type="ECO:0000256" key="7">
    <source>
        <dbReference type="ARBA" id="ARBA00023295"/>
    </source>
</evidence>
<comment type="similarity">
    <text evidence="2">Belongs to the glycosyl hydrolase 51 family.</text>
</comment>
<keyword evidence="7 9" id="KW-0326">Glycosidase</keyword>
<dbReference type="Pfam" id="PF22848">
    <property type="entry name" value="ASD1_dom"/>
    <property type="match status" value="1"/>
</dbReference>
<dbReference type="InterPro" id="IPR013780">
    <property type="entry name" value="Glyco_hydro_b"/>
</dbReference>
<dbReference type="SUPFAM" id="SSF51011">
    <property type="entry name" value="Glycosyl hydrolase domain"/>
    <property type="match status" value="1"/>
</dbReference>
<name>A0A060I5B4_RHIET</name>
<proteinExistence type="inferred from homology"/>
<organism evidence="9 10">
    <name type="scientific">Rhizobium etli bv. mimosae str. IE4771</name>
    <dbReference type="NCBI Taxonomy" id="1432050"/>
    <lineage>
        <taxon>Bacteria</taxon>
        <taxon>Pseudomonadati</taxon>
        <taxon>Pseudomonadota</taxon>
        <taxon>Alphaproteobacteria</taxon>
        <taxon>Hyphomicrobiales</taxon>
        <taxon>Rhizobiaceae</taxon>
        <taxon>Rhizobium/Agrobacterium group</taxon>
        <taxon>Rhizobium</taxon>
    </lineage>
</organism>
<gene>
    <name evidence="9" type="primary">abfA</name>
    <name evidence="9" type="ORF">IE4771_PC00143</name>
</gene>
<dbReference type="Proteomes" id="UP000027180">
    <property type="component" value="Plasmid pRetIE4771c"/>
</dbReference>
<reference evidence="9 10" key="1">
    <citation type="submission" date="2013-12" db="EMBL/GenBank/DDBJ databases">
        <title>Complete genome sequence of Rhizobium etli bv. mimosae IE4771.</title>
        <authorList>
            <person name="Bustos P."/>
            <person name="Santamaria R.I."/>
            <person name="Lozano L."/>
            <person name="Ormeno-Orrillo E."/>
            <person name="Rogel M.A."/>
            <person name="Romero D."/>
            <person name="Cevallos M.A."/>
            <person name="Martinez-Romero E."/>
            <person name="Gonzalez V."/>
        </authorList>
    </citation>
    <scope>NUCLEOTIDE SEQUENCE [LARGE SCALE GENOMIC DNA]</scope>
    <source>
        <strain evidence="9 10">IE4771</strain>
        <plasmid evidence="10">Plasmid pRetIE4771c</plasmid>
    </source>
</reference>
<dbReference type="InterPro" id="IPR055235">
    <property type="entry name" value="ASD1_cat"/>
</dbReference>
<dbReference type="GO" id="GO:0000272">
    <property type="term" value="P:polysaccharide catabolic process"/>
    <property type="evidence" value="ECO:0007669"/>
    <property type="project" value="TreeGrafter"/>
</dbReference>
<comment type="catalytic activity">
    <reaction evidence="1">
        <text>Hydrolysis of terminal non-reducing alpha-L-arabinofuranoside residues in alpha-L-arabinosides.</text>
        <dbReference type="EC" id="3.2.1.55"/>
    </reaction>
</comment>
<dbReference type="SMART" id="SM00813">
    <property type="entry name" value="Alpha-L-AF_C"/>
    <property type="match status" value="1"/>
</dbReference>
<dbReference type="Gene3D" id="3.20.20.80">
    <property type="entry name" value="Glycosidases"/>
    <property type="match status" value="1"/>
</dbReference>
<dbReference type="SUPFAM" id="SSF51445">
    <property type="entry name" value="(Trans)glycosidases"/>
    <property type="match status" value="1"/>
</dbReference>
<keyword evidence="6" id="KW-0119">Carbohydrate metabolism</keyword>
<keyword evidence="9" id="KW-0614">Plasmid</keyword>
<accession>A0A060I5B4</accession>
<dbReference type="PANTHER" id="PTHR43576">
    <property type="entry name" value="ALPHA-L-ARABINOFURANOSIDASE C-RELATED"/>
    <property type="match status" value="1"/>
</dbReference>
<dbReference type="Pfam" id="PF06964">
    <property type="entry name" value="Alpha-L-AF_C"/>
    <property type="match status" value="1"/>
</dbReference>
<evidence type="ECO:0000256" key="1">
    <source>
        <dbReference type="ARBA" id="ARBA00001462"/>
    </source>
</evidence>
<dbReference type="RefSeq" id="WP_040141026.1">
    <property type="nucleotide sequence ID" value="NZ_CP006989.1"/>
</dbReference>
<evidence type="ECO:0000313" key="10">
    <source>
        <dbReference type="Proteomes" id="UP000027180"/>
    </source>
</evidence>
<evidence type="ECO:0000256" key="3">
    <source>
        <dbReference type="ARBA" id="ARBA00011165"/>
    </source>
</evidence>
<dbReference type="OrthoDB" id="9758333at2"/>
<dbReference type="EMBL" id="CP006989">
    <property type="protein sequence ID" value="AIC30268.1"/>
    <property type="molecule type" value="Genomic_DNA"/>
</dbReference>
<feature type="domain" description="Alpha-L-arabinofuranosidase C-terminal" evidence="8">
    <location>
        <begin position="290"/>
        <end position="494"/>
    </location>
</feature>
<evidence type="ECO:0000256" key="2">
    <source>
        <dbReference type="ARBA" id="ARBA00007186"/>
    </source>
</evidence>
<dbReference type="InterPro" id="IPR010720">
    <property type="entry name" value="Alpha-L-AF_C"/>
</dbReference>
<evidence type="ECO:0000256" key="6">
    <source>
        <dbReference type="ARBA" id="ARBA00023277"/>
    </source>
</evidence>
<dbReference type="Gene3D" id="2.60.40.1180">
    <property type="entry name" value="Golgi alpha-mannosidase II"/>
    <property type="match status" value="1"/>
</dbReference>
<evidence type="ECO:0000256" key="5">
    <source>
        <dbReference type="ARBA" id="ARBA00022801"/>
    </source>
</evidence>
<evidence type="ECO:0000259" key="8">
    <source>
        <dbReference type="SMART" id="SM00813"/>
    </source>
</evidence>
<sequence length="502" mass="57147">MKTNVVAHRDFRIATIDARLYSSFLEHLGRAIYGGIYEPGHPTADEDGFRRDVLDLVRDLDTPYCRYPGGNFVSAYNWEDGVGPRSERPVRLDLAWRTREANQVGVNEFVDWCKKANTKPMLAVNLGSRGLDAARNFLEYCNHPGGTYWSDLRRKHGWSNPHDVKLWCLGNEMDGPWQVGHKSAYEYGRLADETAKAMRGFDKSLELVVCGSSNSDMKTYPQWEAEVLEQCYDSADYISLHMYFANREKNTLNYLARATKLDRYITTIGGVIDYIKAKKRSKKTIGISFDEWNVWYHSNQQDKEILARDEWPDAPHLLEDVYNFEDVLQVGGILNTFIRRSDRVRIACIAQLVNVIAPIMTEDGGAAWRQTIYYPFYYASRYGRGAALQLVVDGPTYDSDEENEVPYLDVSAVHSEDGRTLTFFAVNRHPDTTLDLDVRLEGFGAARLIEQVEMTHGDLEAVNTARRPETVVPVKVESAGIEDGRLRAPLKPLSYNVIRLSV</sequence>